<dbReference type="NCBIfam" id="NF033068">
    <property type="entry name" value="APH_3p"/>
    <property type="match status" value="1"/>
</dbReference>
<dbReference type="InterPro" id="IPR011009">
    <property type="entry name" value="Kinase-like_dom_sf"/>
</dbReference>
<organism evidence="10 11">
    <name type="scientific">Deinococcus maricopensis (strain DSM 21211 / LMG 22137 / NRRL B-23946 / LB-34)</name>
    <dbReference type="NCBI Taxonomy" id="709986"/>
    <lineage>
        <taxon>Bacteria</taxon>
        <taxon>Thermotogati</taxon>
        <taxon>Deinococcota</taxon>
        <taxon>Deinococci</taxon>
        <taxon>Deinococcales</taxon>
        <taxon>Deinococcaceae</taxon>
        <taxon>Deinococcus</taxon>
    </lineage>
</organism>
<dbReference type="GO" id="GO:0046677">
    <property type="term" value="P:response to antibiotic"/>
    <property type="evidence" value="ECO:0007669"/>
    <property type="project" value="UniProtKB-KW"/>
</dbReference>
<keyword evidence="5" id="KW-0067">ATP-binding</keyword>
<dbReference type="SUPFAM" id="SSF56112">
    <property type="entry name" value="Protein kinase-like (PK-like)"/>
    <property type="match status" value="1"/>
</dbReference>
<evidence type="ECO:0000256" key="2">
    <source>
        <dbReference type="ARBA" id="ARBA00022679"/>
    </source>
</evidence>
<keyword evidence="4" id="KW-0418">Kinase</keyword>
<dbReference type="PIRSF" id="PIRSF000706">
    <property type="entry name" value="Kanamycin_kin"/>
    <property type="match status" value="1"/>
</dbReference>
<evidence type="ECO:0000256" key="6">
    <source>
        <dbReference type="ARBA" id="ARBA00023251"/>
    </source>
</evidence>
<evidence type="ECO:0000256" key="1">
    <source>
        <dbReference type="ARBA" id="ARBA00006219"/>
    </source>
</evidence>
<dbReference type="STRING" id="709986.Deima_0344"/>
<reference evidence="10 11" key="1">
    <citation type="journal article" date="2011" name="Stand. Genomic Sci.">
        <title>Complete genome sequence of Deinococcus maricopensis type strain (LB-34).</title>
        <authorList>
            <person name="Pukall R."/>
            <person name="Zeytun A."/>
            <person name="Lucas S."/>
            <person name="Lapidus A."/>
            <person name="Hammon N."/>
            <person name="Deshpande S."/>
            <person name="Nolan M."/>
            <person name="Cheng J.F."/>
            <person name="Pitluck S."/>
            <person name="Liolios K."/>
            <person name="Pagani I."/>
            <person name="Mikhailova N."/>
            <person name="Ivanova N."/>
            <person name="Mavromatis K."/>
            <person name="Pati A."/>
            <person name="Tapia R."/>
            <person name="Han C."/>
            <person name="Goodwin L."/>
            <person name="Chen A."/>
            <person name="Palaniappan K."/>
            <person name="Land M."/>
            <person name="Hauser L."/>
            <person name="Chang Y.J."/>
            <person name="Jeffries C.D."/>
            <person name="Brambilla E.M."/>
            <person name="Rohde M."/>
            <person name="Goker M."/>
            <person name="Detter J.C."/>
            <person name="Woyke T."/>
            <person name="Bristow J."/>
            <person name="Eisen J.A."/>
            <person name="Markowitz V."/>
            <person name="Hugenholtz P."/>
            <person name="Kyrpides N.C."/>
            <person name="Klenk H.P."/>
        </authorList>
    </citation>
    <scope>NUCLEOTIDE SEQUENCE [LARGE SCALE GENOMIC DNA]</scope>
    <source>
        <strain evidence="11">DSM 21211 / LMG 22137 / NRRL B-23946 / LB-34</strain>
    </source>
</reference>
<evidence type="ECO:0000313" key="10">
    <source>
        <dbReference type="EMBL" id="ADV66005.1"/>
    </source>
</evidence>
<keyword evidence="6" id="KW-0046">Antibiotic resistance</keyword>
<feature type="binding site" evidence="8">
    <location>
        <position position="248"/>
    </location>
    <ligand>
        <name>Mg(2+)</name>
        <dbReference type="ChEBI" id="CHEBI:18420"/>
    </ligand>
</feature>
<evidence type="ECO:0000256" key="7">
    <source>
        <dbReference type="PIRSR" id="PIRSR000706-1"/>
    </source>
</evidence>
<dbReference type="HOGENOM" id="CLU_073027_0_1_0"/>
<dbReference type="EMBL" id="CP002454">
    <property type="protein sequence ID" value="ADV66005.1"/>
    <property type="molecule type" value="Genomic_DNA"/>
</dbReference>
<feature type="binding site" evidence="8">
    <location>
        <position position="235"/>
    </location>
    <ligand>
        <name>Mg(2+)</name>
        <dbReference type="ChEBI" id="CHEBI:18420"/>
    </ligand>
</feature>
<keyword evidence="8" id="KW-0479">Metal-binding</keyword>
<evidence type="ECO:0000313" key="11">
    <source>
        <dbReference type="Proteomes" id="UP000008635"/>
    </source>
</evidence>
<keyword evidence="8" id="KW-0460">Magnesium</keyword>
<dbReference type="GO" id="GO:0046872">
    <property type="term" value="F:metal ion binding"/>
    <property type="evidence" value="ECO:0007669"/>
    <property type="project" value="UniProtKB-KW"/>
</dbReference>
<dbReference type="OrthoDB" id="3806873at2"/>
<dbReference type="Gene3D" id="3.30.200.20">
    <property type="entry name" value="Phosphorylase Kinase, domain 1"/>
    <property type="match status" value="1"/>
</dbReference>
<evidence type="ECO:0000256" key="3">
    <source>
        <dbReference type="ARBA" id="ARBA00022741"/>
    </source>
</evidence>
<sequence length="304" mass="34288">MPLVKGTQQARFGGWGRTEVLCAVQHQTLQTRKIACGSDRYARAVSDPNVTNLTLPASLRAMLSGERWEPVTVGESDADVYRSSRFVLKRQRSGDFDTLRGERERLGYFAGRVRVPDVVAYHVEDDVEYLVVERLPGTDMSHPALQRDPRRAAELLARALREVHALPVHDCPFDRRLRVRLADARERVRRGLVDEDDFDDERRGRRATDLLNDVEQSCPADEDLVVTHGDAYVHNVMVADGELAGLIDVGRAGVADRHMDLALAAGSLASDYGEGVDQVFLEAYGREHVDEEKLRFYRLLDEFF</sequence>
<dbReference type="InterPro" id="IPR051678">
    <property type="entry name" value="AGP_Transferase"/>
</dbReference>
<dbReference type="Proteomes" id="UP000008635">
    <property type="component" value="Chromosome"/>
</dbReference>
<keyword evidence="3" id="KW-0547">Nucleotide-binding</keyword>
<reference evidence="11" key="2">
    <citation type="submission" date="2011-01" db="EMBL/GenBank/DDBJ databases">
        <title>The complete genome of Deinococcus maricopensis DSM 21211.</title>
        <authorList>
            <consortium name="US DOE Joint Genome Institute (JGI-PGF)"/>
            <person name="Lucas S."/>
            <person name="Copeland A."/>
            <person name="Lapidus A."/>
            <person name="Goodwin L."/>
            <person name="Pitluck S."/>
            <person name="Kyrpides N."/>
            <person name="Mavromatis K."/>
            <person name="Pagani I."/>
            <person name="Ivanova N."/>
            <person name="Ovchinnikova G."/>
            <person name="Zeytun A."/>
            <person name="Detter J.C."/>
            <person name="Han C."/>
            <person name="Land M."/>
            <person name="Hauser L."/>
            <person name="Markowitz V."/>
            <person name="Cheng J.-F."/>
            <person name="Hugenholtz P."/>
            <person name="Woyke T."/>
            <person name="Wu D."/>
            <person name="Pukall R."/>
            <person name="Gehrich-Schroeter G."/>
            <person name="Brambilla E."/>
            <person name="Klenk H.-P."/>
            <person name="Eisen J.A."/>
        </authorList>
    </citation>
    <scope>NUCLEOTIDE SEQUENCE [LARGE SCALE GENOMIC DNA]</scope>
    <source>
        <strain evidence="11">DSM 21211 / LMG 22137 / NRRL B-23946 / LB-34</strain>
    </source>
</reference>
<feature type="domain" description="Aminoglycoside phosphotransferase" evidence="9">
    <location>
        <begin position="68"/>
        <end position="297"/>
    </location>
</feature>
<comment type="similarity">
    <text evidence="1">Belongs to the aminoglycoside phosphotransferase family.</text>
</comment>
<dbReference type="AlphaFoldDB" id="E8U360"/>
<keyword evidence="2 10" id="KW-0808">Transferase</keyword>
<keyword evidence="11" id="KW-1185">Reference proteome</keyword>
<dbReference type="GO" id="GO:0016301">
    <property type="term" value="F:kinase activity"/>
    <property type="evidence" value="ECO:0007669"/>
    <property type="project" value="UniProtKB-KW"/>
</dbReference>
<accession>E8U360</accession>
<dbReference type="eggNOG" id="COG3231">
    <property type="taxonomic scope" value="Bacteria"/>
</dbReference>
<dbReference type="InterPro" id="IPR024165">
    <property type="entry name" value="Kan/Strep_kinase"/>
</dbReference>
<proteinExistence type="inferred from homology"/>
<dbReference type="KEGG" id="dmr:Deima_0344"/>
<evidence type="ECO:0000259" key="9">
    <source>
        <dbReference type="Pfam" id="PF01636"/>
    </source>
</evidence>
<dbReference type="CDD" id="cd05150">
    <property type="entry name" value="APH"/>
    <property type="match status" value="1"/>
</dbReference>
<evidence type="ECO:0000256" key="4">
    <source>
        <dbReference type="ARBA" id="ARBA00022777"/>
    </source>
</evidence>
<gene>
    <name evidence="10" type="ordered locus">Deima_0344</name>
</gene>
<dbReference type="GO" id="GO:0016773">
    <property type="term" value="F:phosphotransferase activity, alcohol group as acceptor"/>
    <property type="evidence" value="ECO:0007669"/>
    <property type="project" value="InterPro"/>
</dbReference>
<evidence type="ECO:0000256" key="8">
    <source>
        <dbReference type="PIRSR" id="PIRSR000706-2"/>
    </source>
</evidence>
<evidence type="ECO:0000256" key="5">
    <source>
        <dbReference type="ARBA" id="ARBA00022840"/>
    </source>
</evidence>
<dbReference type="Gene3D" id="3.90.1200.10">
    <property type="match status" value="1"/>
</dbReference>
<dbReference type="InterPro" id="IPR002575">
    <property type="entry name" value="Aminoglycoside_PTrfase"/>
</dbReference>
<dbReference type="PANTHER" id="PTHR21310:SF41">
    <property type="entry name" value="3'-PHOSPHOTRANSFERASE, PUTATIVE-RELATED"/>
    <property type="match status" value="1"/>
</dbReference>
<name>E8U360_DEIML</name>
<dbReference type="PANTHER" id="PTHR21310">
    <property type="entry name" value="AMINOGLYCOSIDE PHOSPHOTRANSFERASE-RELATED-RELATED"/>
    <property type="match status" value="1"/>
</dbReference>
<dbReference type="Pfam" id="PF01636">
    <property type="entry name" value="APH"/>
    <property type="match status" value="1"/>
</dbReference>
<feature type="active site" description="Proton acceptor" evidence="7">
    <location>
        <position position="230"/>
    </location>
</feature>
<protein>
    <submittedName>
        <fullName evidence="10">Aminoglycoside phosphotransferase</fullName>
    </submittedName>
</protein>
<dbReference type="GO" id="GO:0005524">
    <property type="term" value="F:ATP binding"/>
    <property type="evidence" value="ECO:0007669"/>
    <property type="project" value="UniProtKB-KW"/>
</dbReference>